<feature type="transmembrane region" description="Helical" evidence="6">
    <location>
        <begin position="78"/>
        <end position="98"/>
    </location>
</feature>
<dbReference type="PANTHER" id="PTHR43797">
    <property type="entry name" value="HOMOCYSTEINE/CYSTEINE SYNTHASE"/>
    <property type="match status" value="1"/>
</dbReference>
<dbReference type="RefSeq" id="WP_289365043.1">
    <property type="nucleotide sequence ID" value="NZ_JAUCBP010000007.1"/>
</dbReference>
<keyword evidence="6" id="KW-0472">Membrane</keyword>
<evidence type="ECO:0000256" key="1">
    <source>
        <dbReference type="ARBA" id="ARBA00001933"/>
    </source>
</evidence>
<dbReference type="SUPFAM" id="SSF53383">
    <property type="entry name" value="PLP-dependent transferases"/>
    <property type="match status" value="1"/>
</dbReference>
<dbReference type="PIRSF" id="PIRSF001434">
    <property type="entry name" value="CGS"/>
    <property type="match status" value="1"/>
</dbReference>
<reference evidence="7 8" key="1">
    <citation type="submission" date="2023-06" db="EMBL/GenBank/DDBJ databases">
        <title>Alteromonas sp. ASW11-36 isolated from intertidal sand.</title>
        <authorList>
            <person name="Li Y."/>
        </authorList>
    </citation>
    <scope>NUCLEOTIDE SEQUENCE [LARGE SCALE GENOMIC DNA]</scope>
    <source>
        <strain evidence="7 8">ASW11-36</strain>
    </source>
</reference>
<dbReference type="Pfam" id="PF01053">
    <property type="entry name" value="Cys_Met_Meta_PP"/>
    <property type="match status" value="1"/>
</dbReference>
<proteinExistence type="inferred from homology"/>
<protein>
    <submittedName>
        <fullName evidence="7">Cystathionine gamma-synthase family protein</fullName>
    </submittedName>
</protein>
<comment type="cofactor">
    <cofactor evidence="1 5">
        <name>pyridoxal 5'-phosphate</name>
        <dbReference type="ChEBI" id="CHEBI:597326"/>
    </cofactor>
</comment>
<comment type="similarity">
    <text evidence="2 5">Belongs to the trans-sulfuration enzymes family.</text>
</comment>
<dbReference type="InterPro" id="IPR015422">
    <property type="entry name" value="PyrdxlP-dep_Trfase_small"/>
</dbReference>
<gene>
    <name evidence="7" type="ORF">QTP81_09120</name>
</gene>
<dbReference type="InterPro" id="IPR006235">
    <property type="entry name" value="OAc-hSer/O-AcSer_sulfhydrylase"/>
</dbReference>
<dbReference type="Proteomes" id="UP001234343">
    <property type="component" value="Unassembled WGS sequence"/>
</dbReference>
<keyword evidence="4 5" id="KW-0663">Pyridoxal phosphate</keyword>
<sequence>MAKRGFTTQLIHADRQLNSPEFGGAHSSTTQSVLFEYQDAQELVDVFQGKKLGHVYSRSSSGSVSALQNMLNHMESGVGALCFATGMAAIASTLMALLRGGDHIIVSQFLFGNTRSLMQTLEDFGVRISYVDVTDIRNVVDAYAPDTKMVFCETIANPVTQVSDCEAIGKFCAENKLLFVLDNTMTPAYLFDAKNVKASLLVSSLTKYIGGHGNVLGGSVVDTGLFDWRNFDNIHAAYKGADDSQWGLTQIKKRGLRDIGATLAPDSASRLSVGMETLALRLNKACENALQLATWLNSHSQVKQVFYPGLAEHPQHFIARQLFSSFGAILSLELADHIDPVAFLNELNLVLSATHLGDTRTLALPVASTIFYENGPEARAAMGISDTMIRFSIGIEDIDDLIADFTQAFNQLGK</sequence>
<evidence type="ECO:0000256" key="5">
    <source>
        <dbReference type="RuleBase" id="RU362118"/>
    </source>
</evidence>
<dbReference type="Gene3D" id="3.90.1150.10">
    <property type="entry name" value="Aspartate Aminotransferase, domain 1"/>
    <property type="match status" value="1"/>
</dbReference>
<dbReference type="InterPro" id="IPR000277">
    <property type="entry name" value="Cys/Met-Metab_PyrdxlP-dep_enz"/>
</dbReference>
<name>A0ABT7SX41_9ALTE</name>
<keyword evidence="8" id="KW-1185">Reference proteome</keyword>
<organism evidence="7 8">
    <name type="scientific">Alteromonas arenosi</name>
    <dbReference type="NCBI Taxonomy" id="3055817"/>
    <lineage>
        <taxon>Bacteria</taxon>
        <taxon>Pseudomonadati</taxon>
        <taxon>Pseudomonadota</taxon>
        <taxon>Gammaproteobacteria</taxon>
        <taxon>Alteromonadales</taxon>
        <taxon>Alteromonadaceae</taxon>
        <taxon>Alteromonas/Salinimonas group</taxon>
        <taxon>Alteromonas</taxon>
    </lineage>
</organism>
<keyword evidence="6" id="KW-1133">Transmembrane helix</keyword>
<dbReference type="NCBIfam" id="NF004609">
    <property type="entry name" value="PRK05939.1"/>
    <property type="match status" value="1"/>
</dbReference>
<evidence type="ECO:0000313" key="8">
    <source>
        <dbReference type="Proteomes" id="UP001234343"/>
    </source>
</evidence>
<accession>A0ABT7SX41</accession>
<dbReference type="InterPro" id="IPR015424">
    <property type="entry name" value="PyrdxlP-dep_Trfase"/>
</dbReference>
<evidence type="ECO:0000256" key="4">
    <source>
        <dbReference type="ARBA" id="ARBA00022898"/>
    </source>
</evidence>
<keyword evidence="3" id="KW-0808">Transferase</keyword>
<dbReference type="Gene3D" id="3.40.640.10">
    <property type="entry name" value="Type I PLP-dependent aspartate aminotransferase-like (Major domain)"/>
    <property type="match status" value="1"/>
</dbReference>
<dbReference type="PANTHER" id="PTHR43797:SF2">
    <property type="entry name" value="HOMOCYSTEINE_CYSTEINE SYNTHASE"/>
    <property type="match status" value="1"/>
</dbReference>
<dbReference type="EMBL" id="JAUCBP010000007">
    <property type="protein sequence ID" value="MDM7860757.1"/>
    <property type="molecule type" value="Genomic_DNA"/>
</dbReference>
<evidence type="ECO:0000256" key="2">
    <source>
        <dbReference type="ARBA" id="ARBA00009077"/>
    </source>
</evidence>
<evidence type="ECO:0000256" key="3">
    <source>
        <dbReference type="ARBA" id="ARBA00022679"/>
    </source>
</evidence>
<dbReference type="InterPro" id="IPR015421">
    <property type="entry name" value="PyrdxlP-dep_Trfase_major"/>
</dbReference>
<comment type="caution">
    <text evidence="7">The sequence shown here is derived from an EMBL/GenBank/DDBJ whole genome shotgun (WGS) entry which is preliminary data.</text>
</comment>
<keyword evidence="6" id="KW-0812">Transmembrane</keyword>
<evidence type="ECO:0000256" key="6">
    <source>
        <dbReference type="SAM" id="Phobius"/>
    </source>
</evidence>
<evidence type="ECO:0000313" key="7">
    <source>
        <dbReference type="EMBL" id="MDM7860757.1"/>
    </source>
</evidence>